<dbReference type="OrthoDB" id="10264154at2759"/>
<dbReference type="Proteomes" id="UP000193560">
    <property type="component" value="Unassembled WGS sequence"/>
</dbReference>
<dbReference type="PANTHER" id="PTHR11715">
    <property type="entry name" value="GLYCINE CLEAVAGE SYSTEM H PROTEIN"/>
    <property type="match status" value="1"/>
</dbReference>
<keyword evidence="2" id="KW-1185">Reference proteome</keyword>
<dbReference type="Gene3D" id="2.40.50.100">
    <property type="match status" value="1"/>
</dbReference>
<dbReference type="GO" id="GO:0019464">
    <property type="term" value="P:glycine decarboxylation via glycine cleavage system"/>
    <property type="evidence" value="ECO:0007669"/>
    <property type="project" value="InterPro"/>
</dbReference>
<dbReference type="InterPro" id="IPR011053">
    <property type="entry name" value="Single_hybrid_motif"/>
</dbReference>
<dbReference type="EMBL" id="MCGE01000001">
    <property type="protein sequence ID" value="ORZ25282.1"/>
    <property type="molecule type" value="Genomic_DNA"/>
</dbReference>
<evidence type="ECO:0000313" key="1">
    <source>
        <dbReference type="EMBL" id="ORZ25282.1"/>
    </source>
</evidence>
<dbReference type="CDD" id="cd06848">
    <property type="entry name" value="GCS_H"/>
    <property type="match status" value="1"/>
</dbReference>
<dbReference type="SUPFAM" id="SSF51230">
    <property type="entry name" value="Single hybrid motif"/>
    <property type="match status" value="1"/>
</dbReference>
<dbReference type="InterPro" id="IPR033753">
    <property type="entry name" value="GCV_H/Fam206"/>
</dbReference>
<dbReference type="AlphaFoldDB" id="A0A1X2J0C7"/>
<dbReference type="GO" id="GO:0009249">
    <property type="term" value="P:protein lipoylation"/>
    <property type="evidence" value="ECO:0007669"/>
    <property type="project" value="TreeGrafter"/>
</dbReference>
<dbReference type="Pfam" id="PF01597">
    <property type="entry name" value="GCV_H"/>
    <property type="match status" value="1"/>
</dbReference>
<dbReference type="PANTHER" id="PTHR11715:SF3">
    <property type="entry name" value="GLYCINE CLEAVAGE SYSTEM H PROTEIN-RELATED"/>
    <property type="match status" value="1"/>
</dbReference>
<name>A0A1X2J0C7_9FUNG</name>
<sequence length="112" mass="12101">ISVENGVGTVGVTDYAQNKPGDVVFVETPEIGQVVEIEGKQKPRLAASDIHTLASDEMVDVNNAVVDDPTLINVSPEDQGWLVKIKLSDPEGLTNLMDENDYSTHCVNAKDH</sequence>
<protein>
    <submittedName>
        <fullName evidence="1">Glycine cleavage system H-protein</fullName>
    </submittedName>
</protein>
<dbReference type="STRING" id="90262.A0A1X2J0C7"/>
<comment type="caution">
    <text evidence="1">The sequence shown here is derived from an EMBL/GenBank/DDBJ whole genome shotgun (WGS) entry which is preliminary data.</text>
</comment>
<gene>
    <name evidence="1" type="ORF">BCR42DRAFT_315089</name>
</gene>
<dbReference type="GO" id="GO:0005739">
    <property type="term" value="C:mitochondrion"/>
    <property type="evidence" value="ECO:0007669"/>
    <property type="project" value="TreeGrafter"/>
</dbReference>
<accession>A0A1X2J0C7</accession>
<feature type="non-terminal residue" evidence="1">
    <location>
        <position position="1"/>
    </location>
</feature>
<proteinExistence type="predicted"/>
<evidence type="ECO:0000313" key="2">
    <source>
        <dbReference type="Proteomes" id="UP000193560"/>
    </source>
</evidence>
<dbReference type="InterPro" id="IPR002930">
    <property type="entry name" value="GCV_H"/>
</dbReference>
<reference evidence="1 2" key="1">
    <citation type="submission" date="2016-07" db="EMBL/GenBank/DDBJ databases">
        <title>Pervasive Adenine N6-methylation of Active Genes in Fungi.</title>
        <authorList>
            <consortium name="DOE Joint Genome Institute"/>
            <person name="Mondo S.J."/>
            <person name="Dannebaum R.O."/>
            <person name="Kuo R.C."/>
            <person name="Labutti K."/>
            <person name="Haridas S."/>
            <person name="Kuo A."/>
            <person name="Salamov A."/>
            <person name="Ahrendt S.R."/>
            <person name="Lipzen A."/>
            <person name="Sullivan W."/>
            <person name="Andreopoulos W.B."/>
            <person name="Clum A."/>
            <person name="Lindquist E."/>
            <person name="Daum C."/>
            <person name="Ramamoorthy G.K."/>
            <person name="Gryganskyi A."/>
            <person name="Culley D."/>
            <person name="Magnuson J.K."/>
            <person name="James T.Y."/>
            <person name="O'Malley M.A."/>
            <person name="Stajich J.E."/>
            <person name="Spatafora J.W."/>
            <person name="Visel A."/>
            <person name="Grigoriev I.V."/>
        </authorList>
    </citation>
    <scope>NUCLEOTIDE SEQUENCE [LARGE SCALE GENOMIC DNA]</scope>
    <source>
        <strain evidence="1 2">NRRL 1336</strain>
    </source>
</reference>
<dbReference type="GO" id="GO:0005960">
    <property type="term" value="C:glycine cleavage complex"/>
    <property type="evidence" value="ECO:0007669"/>
    <property type="project" value="InterPro"/>
</dbReference>
<organism evidence="1 2">
    <name type="scientific">Absidia repens</name>
    <dbReference type="NCBI Taxonomy" id="90262"/>
    <lineage>
        <taxon>Eukaryota</taxon>
        <taxon>Fungi</taxon>
        <taxon>Fungi incertae sedis</taxon>
        <taxon>Mucoromycota</taxon>
        <taxon>Mucoromycotina</taxon>
        <taxon>Mucoromycetes</taxon>
        <taxon>Mucorales</taxon>
        <taxon>Cunninghamellaceae</taxon>
        <taxon>Absidia</taxon>
    </lineage>
</organism>